<evidence type="ECO:0000313" key="2">
    <source>
        <dbReference type="EMBL" id="AET41061.1"/>
    </source>
</evidence>
<dbReference type="GeneID" id="11471283"/>
<reference evidence="3" key="1">
    <citation type="journal article" date="2012" name="G3 (Bethesda)">
        <title>Pichia sorbitophila, an interspecies yeast hybrid reveals early steps of genome resolution following polyploidization.</title>
        <authorList>
            <person name="Leh Louis V."/>
            <person name="Despons L."/>
            <person name="Friedrich A."/>
            <person name="Martin T."/>
            <person name="Durrens P."/>
            <person name="Casaregola S."/>
            <person name="Neuveglise C."/>
            <person name="Fairhead C."/>
            <person name="Marck C."/>
            <person name="Cruz J.A."/>
            <person name="Straub M.L."/>
            <person name="Kugler V."/>
            <person name="Sacerdot C."/>
            <person name="Uzunov Z."/>
            <person name="Thierry A."/>
            <person name="Weiss S."/>
            <person name="Bleykasten C."/>
            <person name="De Montigny J."/>
            <person name="Jacques N."/>
            <person name="Jung P."/>
            <person name="Lemaire M."/>
            <person name="Mallet S."/>
            <person name="Morel G."/>
            <person name="Richard G.F."/>
            <person name="Sarkar A."/>
            <person name="Savel G."/>
            <person name="Schacherer J."/>
            <person name="Seret M.L."/>
            <person name="Talla E."/>
            <person name="Samson G."/>
            <person name="Jubin C."/>
            <person name="Poulain J."/>
            <person name="Vacherie B."/>
            <person name="Barbe V."/>
            <person name="Pelletier E."/>
            <person name="Sherman D.J."/>
            <person name="Westhof E."/>
            <person name="Weissenbach J."/>
            <person name="Baret P.V."/>
            <person name="Wincker P."/>
            <person name="Gaillardin C."/>
            <person name="Dujon B."/>
            <person name="Souciet J.L."/>
        </authorList>
    </citation>
    <scope>NUCLEOTIDE SEQUENCE [LARGE SCALE GENOMIC DNA]</scope>
    <source>
        <strain evidence="3">CBS 270.75 / DBVPG 7215 / KCTC 17166 / NRRL Y-17582</strain>
    </source>
</reference>
<dbReference type="eggNOG" id="ENOG502S3XF">
    <property type="taxonomic scope" value="Eukaryota"/>
</dbReference>
<feature type="compositionally biased region" description="Polar residues" evidence="1">
    <location>
        <begin position="300"/>
        <end position="310"/>
    </location>
</feature>
<evidence type="ECO:0000256" key="1">
    <source>
        <dbReference type="SAM" id="MobiDB-lite"/>
    </source>
</evidence>
<dbReference type="KEGG" id="erc:Ecym_7215"/>
<feature type="region of interest" description="Disordered" evidence="1">
    <location>
        <begin position="141"/>
        <end position="209"/>
    </location>
</feature>
<feature type="compositionally biased region" description="Low complexity" evidence="1">
    <location>
        <begin position="188"/>
        <end position="202"/>
    </location>
</feature>
<feature type="compositionally biased region" description="Polar residues" evidence="1">
    <location>
        <begin position="570"/>
        <end position="588"/>
    </location>
</feature>
<proteinExistence type="predicted"/>
<feature type="region of interest" description="Disordered" evidence="1">
    <location>
        <begin position="300"/>
        <end position="343"/>
    </location>
</feature>
<feature type="region of interest" description="Disordered" evidence="1">
    <location>
        <begin position="49"/>
        <end position="69"/>
    </location>
</feature>
<gene>
    <name evidence="2" type="ordered locus">Ecym_7215</name>
</gene>
<feature type="compositionally biased region" description="Polar residues" evidence="1">
    <location>
        <begin position="154"/>
        <end position="170"/>
    </location>
</feature>
<organism evidence="2 3">
    <name type="scientific">Eremothecium cymbalariae (strain CBS 270.75 / DBVPG 7215 / KCTC 17166 / NRRL Y-17582)</name>
    <name type="common">Yeast</name>
    <dbReference type="NCBI Taxonomy" id="931890"/>
    <lineage>
        <taxon>Eukaryota</taxon>
        <taxon>Fungi</taxon>
        <taxon>Dikarya</taxon>
        <taxon>Ascomycota</taxon>
        <taxon>Saccharomycotina</taxon>
        <taxon>Saccharomycetes</taxon>
        <taxon>Saccharomycetales</taxon>
        <taxon>Saccharomycetaceae</taxon>
        <taxon>Eremothecium</taxon>
    </lineage>
</organism>
<keyword evidence="3" id="KW-1185">Reference proteome</keyword>
<protein>
    <submittedName>
        <fullName evidence="2">Uncharacterized protein</fullName>
    </submittedName>
</protein>
<sequence length="767" mass="85466">MFQFNDNSSLHVVPSSVQSGVITPVNHIPRSQSTSDLFLIPELDYQDREKKRKQPCVPRNAGNNSHFYPQVTRHSSMNSANVDTLASPLNLPFLHEHRRSSLLQTQKRSPLTPYQIQRSQMKQRFQFPNGESFTPRAQLRQKLPLPETPRSFVPQYNTRPKAHSMSNMPSPQVRVPYNRGPHQPTVHSNRSSPNLSASSRGSRQIDHSGYRELKSKIARRNSLQIHKSSSLVNVSTKYSSENSSQALRAMSAESLRLRTGPSCLSLQENITSSGHKVPTSALPSLPSFGCSQFTKSQSSTSIKTLSNPNTSSSSLSRSSSSLVRDGASGSITSASDSSQKAVEQQTLLSNNNISLHSGNFMICPKSSATAAVNISNTVAIGGSTAIDPPELENLCNFSSCDRGAKKQGSKFGSFIKKFIPGMRRKQKVDQPTNFNSSEIKTAPLLEDGEEDLQATAITVSSVSLGFEADNADESNDTSSTSSYDREAGSLFDIDLVFDTLLLKGDRHEENSPVTDFKGVSKMSTVTQSREPKRCSKVSYHVKQRSSLNNEIDYDLIHDFSKLRDFIDAEQNNGQQQKSAAPSPRHSSPLTPPPRSNRRPIFNEPSISQFFYNSAVSGNLIIDCTTSLKLSKNHHKDRLLTTLQMKWKAVHIDKQMPKTKSLNGRIMSCLKSSGSDSAVNCPTGNASPSNSQKSVKRLEFAEEIYVNDTYSHWEYRRSDKRFLKERKQLMTSMQGLPFVQSVKWELNEFKRNEMLVHPESKQNTQFFI</sequence>
<dbReference type="OMA" id="NDTYSHW"/>
<name>G8JW46_ERECY</name>
<evidence type="ECO:0000313" key="3">
    <source>
        <dbReference type="Proteomes" id="UP000006790"/>
    </source>
</evidence>
<dbReference type="FunCoup" id="G8JW46">
    <property type="interactions" value="101"/>
</dbReference>
<feature type="compositionally biased region" description="Low complexity" evidence="1">
    <location>
        <begin position="311"/>
        <end position="338"/>
    </location>
</feature>
<dbReference type="HOGENOM" id="CLU_435435_0_0_1"/>
<dbReference type="OrthoDB" id="5563016at2759"/>
<feature type="region of interest" description="Disordered" evidence="1">
    <location>
        <begin position="570"/>
        <end position="601"/>
    </location>
</feature>
<dbReference type="InParanoid" id="G8JW46"/>
<accession>G8JW46</accession>
<dbReference type="AlphaFoldDB" id="G8JW46"/>
<dbReference type="RefSeq" id="XP_003647878.1">
    <property type="nucleotide sequence ID" value="XM_003647830.1"/>
</dbReference>
<dbReference type="Proteomes" id="UP000006790">
    <property type="component" value="Chromosome 7"/>
</dbReference>
<dbReference type="EMBL" id="CP002503">
    <property type="protein sequence ID" value="AET41061.1"/>
    <property type="molecule type" value="Genomic_DNA"/>
</dbReference>